<dbReference type="InterPro" id="IPR020568">
    <property type="entry name" value="Ribosomal_Su5_D2-typ_SF"/>
</dbReference>
<evidence type="ECO:0000313" key="3">
    <source>
        <dbReference type="Proteomes" id="UP000054698"/>
    </source>
</evidence>
<dbReference type="RefSeq" id="WP_058445040.1">
    <property type="nucleotide sequence ID" value="NZ_CAAAHT010000080.1"/>
</dbReference>
<evidence type="ECO:0000313" key="4">
    <source>
        <dbReference type="Proteomes" id="UP000251942"/>
    </source>
</evidence>
<reference evidence="1 3" key="1">
    <citation type="submission" date="2015-11" db="EMBL/GenBank/DDBJ databases">
        <title>Genomic analysis of 38 Legionella species identifies large and diverse effector repertoires.</title>
        <authorList>
            <person name="Burstein D."/>
            <person name="Amaro F."/>
            <person name="Zusman T."/>
            <person name="Lifshitz Z."/>
            <person name="Cohen O."/>
            <person name="Gilbert J.A."/>
            <person name="Pupko T."/>
            <person name="Shuman H.A."/>
            <person name="Segal G."/>
        </authorList>
    </citation>
    <scope>NUCLEOTIDE SEQUENCE [LARGE SCALE GENOMIC DNA]</scope>
    <source>
        <strain evidence="1 3">WO-44C</strain>
    </source>
</reference>
<keyword evidence="2" id="KW-0808">Transferase</keyword>
<dbReference type="GO" id="GO:0016301">
    <property type="term" value="F:kinase activity"/>
    <property type="evidence" value="ECO:0007669"/>
    <property type="project" value="UniProtKB-KW"/>
</dbReference>
<dbReference type="InterPro" id="IPR036554">
    <property type="entry name" value="GHMP_kinase_C_sf"/>
</dbReference>
<dbReference type="Proteomes" id="UP000251942">
    <property type="component" value="Unassembled WGS sequence"/>
</dbReference>
<gene>
    <name evidence="1" type="ORF">Lfee_1275</name>
    <name evidence="2" type="ORF">NCTC12022_02542</name>
</gene>
<accession>A0A0W0TWQ2</accession>
<dbReference type="SUPFAM" id="SSF54211">
    <property type="entry name" value="Ribosomal protein S5 domain 2-like"/>
    <property type="match status" value="1"/>
</dbReference>
<organism evidence="1 3">
    <name type="scientific">Legionella feeleii</name>
    <dbReference type="NCBI Taxonomy" id="453"/>
    <lineage>
        <taxon>Bacteria</taxon>
        <taxon>Pseudomonadati</taxon>
        <taxon>Pseudomonadota</taxon>
        <taxon>Gammaproteobacteria</taxon>
        <taxon>Legionellales</taxon>
        <taxon>Legionellaceae</taxon>
        <taxon>Legionella</taxon>
    </lineage>
</organism>
<dbReference type="AlphaFoldDB" id="A0A0W0TWQ2"/>
<dbReference type="OrthoDB" id="5652956at2"/>
<keyword evidence="3" id="KW-1185">Reference proteome</keyword>
<dbReference type="STRING" id="453.Lfee_1275"/>
<name>A0A0W0TWQ2_9GAMM</name>
<evidence type="ECO:0000313" key="2">
    <source>
        <dbReference type="EMBL" id="SPX61793.1"/>
    </source>
</evidence>
<keyword evidence="2" id="KW-0418">Kinase</keyword>
<reference evidence="2 4" key="2">
    <citation type="submission" date="2018-06" db="EMBL/GenBank/DDBJ databases">
        <authorList>
            <consortium name="Pathogen Informatics"/>
            <person name="Doyle S."/>
        </authorList>
    </citation>
    <scope>NUCLEOTIDE SEQUENCE [LARGE SCALE GENOMIC DNA]</scope>
    <source>
        <strain evidence="2 4">NCTC12022</strain>
    </source>
</reference>
<dbReference type="PATRIC" id="fig|453.4.peg.1388"/>
<dbReference type="EMBL" id="UASS01000022">
    <property type="protein sequence ID" value="SPX61793.1"/>
    <property type="molecule type" value="Genomic_DNA"/>
</dbReference>
<protein>
    <submittedName>
        <fullName evidence="2">Mevalonate kinase</fullName>
    </submittedName>
</protein>
<evidence type="ECO:0000313" key="1">
    <source>
        <dbReference type="EMBL" id="KTD00094.1"/>
    </source>
</evidence>
<sequence length="298" mass="33168">MKWRIPAKTFLLGEYAAVAGESAIVLTTSPCFELSLADEATIQGIHPESPAGQWWAHHRMPEQGLLWHDPYQGRGGLGASSAQFLAVYLACSYLLHVTPNRKAMLDAYYQSAWRGEGLKPSGYDVLAQSQHRCVSINRQRNVIKTYDWVFKDISFLLLHSGQKLATHYHLQRTTLPSSINQLAVTVNLAEAAFEQNNSEWLIQAVNTYQQQLVDLHLVAPHSLHHLNTFRAQPDVLAAKGCGALGADVLLLIVPSNCLKAKVKNLRLDGWTILATSDDLYTGRALMKNKPHKTLEILP</sequence>
<dbReference type="Proteomes" id="UP000054698">
    <property type="component" value="Unassembled WGS sequence"/>
</dbReference>
<dbReference type="Gene3D" id="3.30.70.890">
    <property type="entry name" value="GHMP kinase, C-terminal domain"/>
    <property type="match status" value="1"/>
</dbReference>
<dbReference type="EMBL" id="LNYB01000044">
    <property type="protein sequence ID" value="KTD00094.1"/>
    <property type="molecule type" value="Genomic_DNA"/>
</dbReference>
<proteinExistence type="predicted"/>
<dbReference type="SUPFAM" id="SSF55060">
    <property type="entry name" value="GHMP Kinase, C-terminal domain"/>
    <property type="match status" value="1"/>
</dbReference>